<reference evidence="1 2" key="1">
    <citation type="submission" date="2023-03" db="EMBL/GenBank/DDBJ databases">
        <title>Altererythrobacter sp. CAU 1644 isolated from sand.</title>
        <authorList>
            <person name="Kim W."/>
        </authorList>
    </citation>
    <scope>NUCLEOTIDE SEQUENCE [LARGE SCALE GENOMIC DNA]</scope>
    <source>
        <strain evidence="1 2">CAU 1644</strain>
    </source>
</reference>
<name>A0ABY8FTC4_9SPHN</name>
<dbReference type="InterPro" id="IPR013433">
    <property type="entry name" value="PHA_gran_rgn"/>
</dbReference>
<keyword evidence="2" id="KW-1185">Reference proteome</keyword>
<evidence type="ECO:0000313" key="2">
    <source>
        <dbReference type="Proteomes" id="UP001215827"/>
    </source>
</evidence>
<accession>A0ABY8FTC4</accession>
<gene>
    <name evidence="1" type="ORF">P7228_04105</name>
</gene>
<organism evidence="1 2">
    <name type="scientific">Altererythrobacter arenosus</name>
    <dbReference type="NCBI Taxonomy" id="3032592"/>
    <lineage>
        <taxon>Bacteria</taxon>
        <taxon>Pseudomonadati</taxon>
        <taxon>Pseudomonadota</taxon>
        <taxon>Alphaproteobacteria</taxon>
        <taxon>Sphingomonadales</taxon>
        <taxon>Erythrobacteraceae</taxon>
        <taxon>Altererythrobacter</taxon>
    </lineage>
</organism>
<dbReference type="EMBL" id="CP121106">
    <property type="protein sequence ID" value="WFL78254.1"/>
    <property type="molecule type" value="Genomic_DNA"/>
</dbReference>
<proteinExistence type="predicted"/>
<dbReference type="Proteomes" id="UP001215827">
    <property type="component" value="Chromosome"/>
</dbReference>
<dbReference type="Pfam" id="PF09650">
    <property type="entry name" value="PHA_gran_rgn"/>
    <property type="match status" value="1"/>
</dbReference>
<dbReference type="RefSeq" id="WP_278016944.1">
    <property type="nucleotide sequence ID" value="NZ_CP121106.1"/>
</dbReference>
<sequence length="100" mass="11362">MRIALPHDLGRDEVRRRLKERSHEIADYIPGGLAKVDTNWRSEDRMELGVNAMGQQITGDIEVYDSEVVFQIKLPPALSFVRPMIEGAIRANGTKMLEKN</sequence>
<protein>
    <submittedName>
        <fullName evidence="1">Polyhydroxyalkanoic acid system family protein</fullName>
    </submittedName>
</protein>
<evidence type="ECO:0000313" key="1">
    <source>
        <dbReference type="EMBL" id="WFL78254.1"/>
    </source>
</evidence>